<gene>
    <name evidence="11" type="ORF">HDA43_006209</name>
</gene>
<dbReference type="GO" id="GO:0005886">
    <property type="term" value="C:plasma membrane"/>
    <property type="evidence" value="ECO:0007669"/>
    <property type="project" value="UniProtKB-SubCell"/>
</dbReference>
<feature type="compositionally biased region" description="Gly residues" evidence="8">
    <location>
        <begin position="442"/>
        <end position="452"/>
    </location>
</feature>
<feature type="transmembrane region" description="Helical" evidence="9">
    <location>
        <begin position="32"/>
        <end position="48"/>
    </location>
</feature>
<keyword evidence="7 9" id="KW-0472">Membrane</keyword>
<feature type="transmembrane region" description="Helical" evidence="9">
    <location>
        <begin position="292"/>
        <end position="312"/>
    </location>
</feature>
<proteinExistence type="predicted"/>
<evidence type="ECO:0000256" key="8">
    <source>
        <dbReference type="SAM" id="MobiDB-lite"/>
    </source>
</evidence>
<dbReference type="EMBL" id="JACCCO010000003">
    <property type="protein sequence ID" value="NYF43982.1"/>
    <property type="molecule type" value="Genomic_DNA"/>
</dbReference>
<dbReference type="AlphaFoldDB" id="A0A852V2K9"/>
<dbReference type="GO" id="GO:0015297">
    <property type="term" value="F:antiporter activity"/>
    <property type="evidence" value="ECO:0007669"/>
    <property type="project" value="UniProtKB-KW"/>
</dbReference>
<feature type="transmembrane region" description="Helical" evidence="9">
    <location>
        <begin position="93"/>
        <end position="116"/>
    </location>
</feature>
<dbReference type="PANTHER" id="PTHR32507">
    <property type="entry name" value="NA(+)/H(+) ANTIPORTER 1"/>
    <property type="match status" value="1"/>
</dbReference>
<dbReference type="GO" id="GO:1902600">
    <property type="term" value="P:proton transmembrane transport"/>
    <property type="evidence" value="ECO:0007669"/>
    <property type="project" value="InterPro"/>
</dbReference>
<dbReference type="InterPro" id="IPR006153">
    <property type="entry name" value="Cation/H_exchanger_TM"/>
</dbReference>
<keyword evidence="5 9" id="KW-1133">Transmembrane helix</keyword>
<feature type="region of interest" description="Disordered" evidence="8">
    <location>
        <begin position="409"/>
        <end position="462"/>
    </location>
</feature>
<feature type="transmembrane region" description="Helical" evidence="9">
    <location>
        <begin position="349"/>
        <end position="368"/>
    </location>
</feature>
<evidence type="ECO:0000256" key="4">
    <source>
        <dbReference type="ARBA" id="ARBA00022692"/>
    </source>
</evidence>
<feature type="transmembrane region" description="Helical" evidence="9">
    <location>
        <begin position="170"/>
        <end position="192"/>
    </location>
</feature>
<feature type="transmembrane region" description="Helical" evidence="9">
    <location>
        <begin position="60"/>
        <end position="81"/>
    </location>
</feature>
<evidence type="ECO:0000256" key="2">
    <source>
        <dbReference type="ARBA" id="ARBA00022448"/>
    </source>
</evidence>
<feature type="transmembrane region" description="Helical" evidence="9">
    <location>
        <begin position="238"/>
        <end position="271"/>
    </location>
</feature>
<accession>A0A852V2K9</accession>
<evidence type="ECO:0000256" key="1">
    <source>
        <dbReference type="ARBA" id="ARBA00004651"/>
    </source>
</evidence>
<keyword evidence="3" id="KW-0050">Antiport</keyword>
<dbReference type="PANTHER" id="PTHR32507:SF8">
    <property type="entry name" value="CNH1P"/>
    <property type="match status" value="1"/>
</dbReference>
<evidence type="ECO:0000256" key="3">
    <source>
        <dbReference type="ARBA" id="ARBA00022449"/>
    </source>
</evidence>
<organism evidence="11 12">
    <name type="scientific">Streptosporangium sandarakinum</name>
    <dbReference type="NCBI Taxonomy" id="1260955"/>
    <lineage>
        <taxon>Bacteria</taxon>
        <taxon>Bacillati</taxon>
        <taxon>Actinomycetota</taxon>
        <taxon>Actinomycetes</taxon>
        <taxon>Streptosporangiales</taxon>
        <taxon>Streptosporangiaceae</taxon>
        <taxon>Streptosporangium</taxon>
    </lineage>
</organism>
<keyword evidence="6" id="KW-0406">Ion transport</keyword>
<evidence type="ECO:0000256" key="7">
    <source>
        <dbReference type="ARBA" id="ARBA00023136"/>
    </source>
</evidence>
<evidence type="ECO:0000313" key="12">
    <source>
        <dbReference type="Proteomes" id="UP000576393"/>
    </source>
</evidence>
<evidence type="ECO:0000313" key="11">
    <source>
        <dbReference type="EMBL" id="NYF43982.1"/>
    </source>
</evidence>
<protein>
    <submittedName>
        <fullName evidence="11">NhaP-type Na+/H+ or K+/H+ antiporter</fullName>
    </submittedName>
</protein>
<keyword evidence="12" id="KW-1185">Reference proteome</keyword>
<keyword evidence="4 9" id="KW-0812">Transmembrane</keyword>
<keyword evidence="2" id="KW-0813">Transport</keyword>
<evidence type="ECO:0000256" key="5">
    <source>
        <dbReference type="ARBA" id="ARBA00022989"/>
    </source>
</evidence>
<reference evidence="11 12" key="1">
    <citation type="submission" date="2020-07" db="EMBL/GenBank/DDBJ databases">
        <title>Sequencing the genomes of 1000 actinobacteria strains.</title>
        <authorList>
            <person name="Klenk H.-P."/>
        </authorList>
    </citation>
    <scope>NUCLEOTIDE SEQUENCE [LARGE SCALE GENOMIC DNA]</scope>
    <source>
        <strain evidence="11 12">DSM 45763</strain>
    </source>
</reference>
<comment type="caution">
    <text evidence="11">The sequence shown here is derived from an EMBL/GenBank/DDBJ whole genome shotgun (WGS) entry which is preliminary data.</text>
</comment>
<feature type="compositionally biased region" description="Basic and acidic residues" evidence="8">
    <location>
        <begin position="409"/>
        <end position="420"/>
    </location>
</feature>
<dbReference type="Proteomes" id="UP000576393">
    <property type="component" value="Unassembled WGS sequence"/>
</dbReference>
<evidence type="ECO:0000259" key="10">
    <source>
        <dbReference type="Pfam" id="PF00999"/>
    </source>
</evidence>
<name>A0A852V2K9_9ACTN</name>
<feature type="transmembrane region" description="Helical" evidence="9">
    <location>
        <begin position="6"/>
        <end position="25"/>
    </location>
</feature>
<dbReference type="RefSeq" id="WP_179827798.1">
    <property type="nucleotide sequence ID" value="NZ_JACCCO010000003.1"/>
</dbReference>
<sequence length="462" mass="48230">MPNPDLIFAVAGVAALLAAILPRLLNRRAFSLPLACLIGGALLYLLPLDLPDPDPVAHRALLEHATEICVLISLMGAGLAINRPFEPRRWTSTWRLLGWTLPLTVGAVTLAVHGLLGWPWAAALLLGAVLAPTDPVLASDVQVGQPVDSETDDDEVRFTLTSEAGLNDGLAFPLVFAAIALASAGGGLEWAGHWALVDLLYRCGAGVVAGLLAGKALGRLFFRAQVSDLRLAEHRDGFVALAATFLAYGLTELVHGYGFIAVFVTACTIRAAERTHGYNAVLHGFIEQIERLFTAWLILLLGGFVITGGLAALTWRGAAVGLLLLLVIRPLTGWLATLGGRPGPRERGVLAFFGIRGIGSLFYLAYALGQADFGVPAEELWAVVAFTVLASLVLHGVTATPVMTRLDRLRGRADTDRPADGDAGDAGGAGKAGEAGDTRGDGAAGDGGGLGDPGNAEPVRHP</sequence>
<comment type="subcellular location">
    <subcellularLocation>
        <location evidence="1">Cell membrane</location>
        <topology evidence="1">Multi-pass membrane protein</topology>
    </subcellularLocation>
</comment>
<evidence type="ECO:0000256" key="9">
    <source>
        <dbReference type="SAM" id="Phobius"/>
    </source>
</evidence>
<feature type="domain" description="Cation/H+ exchanger transmembrane" evidence="10">
    <location>
        <begin position="15"/>
        <end position="404"/>
    </location>
</feature>
<feature type="transmembrane region" description="Helical" evidence="9">
    <location>
        <begin position="380"/>
        <end position="402"/>
    </location>
</feature>
<feature type="transmembrane region" description="Helical" evidence="9">
    <location>
        <begin position="199"/>
        <end position="218"/>
    </location>
</feature>
<evidence type="ECO:0000256" key="6">
    <source>
        <dbReference type="ARBA" id="ARBA00023065"/>
    </source>
</evidence>
<feature type="transmembrane region" description="Helical" evidence="9">
    <location>
        <begin position="318"/>
        <end position="337"/>
    </location>
</feature>
<dbReference type="Pfam" id="PF00999">
    <property type="entry name" value="Na_H_Exchanger"/>
    <property type="match status" value="1"/>
</dbReference>
<feature type="compositionally biased region" description="Gly residues" evidence="8">
    <location>
        <begin position="424"/>
        <end position="433"/>
    </location>
</feature>